<organism evidence="3 4">
    <name type="scientific">Spongisporangium articulatum</name>
    <dbReference type="NCBI Taxonomy" id="3362603"/>
    <lineage>
        <taxon>Bacteria</taxon>
        <taxon>Bacillati</taxon>
        <taxon>Actinomycetota</taxon>
        <taxon>Actinomycetes</taxon>
        <taxon>Kineosporiales</taxon>
        <taxon>Kineosporiaceae</taxon>
        <taxon>Spongisporangium</taxon>
    </lineage>
</organism>
<proteinExistence type="inferred from homology"/>
<evidence type="ECO:0000256" key="1">
    <source>
        <dbReference type="RuleBase" id="RU004429"/>
    </source>
</evidence>
<feature type="transmembrane region" description="Helical" evidence="1">
    <location>
        <begin position="102"/>
        <end position="125"/>
    </location>
</feature>
<evidence type="ECO:0000313" key="3">
    <source>
        <dbReference type="EMBL" id="MFI7588019.1"/>
    </source>
</evidence>
<feature type="compositionally biased region" description="Basic and acidic residues" evidence="2">
    <location>
        <begin position="256"/>
        <end position="272"/>
    </location>
</feature>
<dbReference type="PANTHER" id="PTHR33269:SF19">
    <property type="entry name" value="NADH-QUINONE OXIDOREDUCTASE SUBUNIT J"/>
    <property type="match status" value="1"/>
</dbReference>
<name>A0ABW8ANS7_9ACTN</name>
<comment type="catalytic activity">
    <reaction evidence="1">
        <text>a quinone + NADH + 5 H(+)(in) = a quinol + NAD(+) + 4 H(+)(out)</text>
        <dbReference type="Rhea" id="RHEA:57888"/>
        <dbReference type="ChEBI" id="CHEBI:15378"/>
        <dbReference type="ChEBI" id="CHEBI:24646"/>
        <dbReference type="ChEBI" id="CHEBI:57540"/>
        <dbReference type="ChEBI" id="CHEBI:57945"/>
        <dbReference type="ChEBI" id="CHEBI:132124"/>
    </reaction>
</comment>
<dbReference type="InterPro" id="IPR001457">
    <property type="entry name" value="NADH_UbQ/plastoQ_OxRdtase_su6"/>
</dbReference>
<dbReference type="RefSeq" id="WP_398280824.1">
    <property type="nucleotide sequence ID" value="NZ_JBITLV010000004.1"/>
</dbReference>
<dbReference type="Proteomes" id="UP001612915">
    <property type="component" value="Unassembled WGS sequence"/>
</dbReference>
<dbReference type="PANTHER" id="PTHR33269">
    <property type="entry name" value="NADH-UBIQUINONE OXIDOREDUCTASE CHAIN 6"/>
    <property type="match status" value="1"/>
</dbReference>
<dbReference type="EC" id="7.1.1.-" evidence="1"/>
<feature type="region of interest" description="Disordered" evidence="2">
    <location>
        <begin position="251"/>
        <end position="272"/>
    </location>
</feature>
<keyword evidence="3" id="KW-0560">Oxidoreductase</keyword>
<dbReference type="GO" id="GO:0050136">
    <property type="term" value="F:NADH dehydrogenase (quinone) (non-electrogenic) activity"/>
    <property type="evidence" value="ECO:0007669"/>
    <property type="project" value="UniProtKB-EC"/>
</dbReference>
<sequence length="272" mass="28684">MTGEAVYGSGGENVLFWILAIVMVPAAFGLLFARKAVHAALCMATVMVGLGIAYLSLQAPFLGVVQIFVYAGAVMMLFLFLLMFIGVDSSDSLVETIKGQRWIALVFGIGLAVLLSSVIADAAFAPPQGLKDIDTGGNITTLAGAIFGQYVWAFEVTSALLITAALGAMVLAHRERIVPKPTQRELSIKRIKDGPIKAPLPAPGVFARHNAVDIPALLPDGSPSPLSVSRVLTARGQMRAVATVADDVATIESEIDPERRGENRDAGERGAQ</sequence>
<feature type="transmembrane region" description="Helical" evidence="1">
    <location>
        <begin position="150"/>
        <end position="172"/>
    </location>
</feature>
<keyword evidence="1" id="KW-0874">Quinone</keyword>
<keyword evidence="1" id="KW-1133">Transmembrane helix</keyword>
<feature type="transmembrane region" description="Helical" evidence="1">
    <location>
        <begin position="40"/>
        <end position="61"/>
    </location>
</feature>
<feature type="transmembrane region" description="Helical" evidence="1">
    <location>
        <begin position="67"/>
        <end position="90"/>
    </location>
</feature>
<protein>
    <recommendedName>
        <fullName evidence="1">NADH-quinone oxidoreductase subunit J</fullName>
        <ecNumber evidence="1">7.1.1.-</ecNumber>
    </recommendedName>
</protein>
<dbReference type="Gene3D" id="1.20.120.1200">
    <property type="entry name" value="NADH-ubiquinone/plastoquinone oxidoreductase chain 6, subunit NuoJ"/>
    <property type="match status" value="1"/>
</dbReference>
<dbReference type="InterPro" id="IPR042106">
    <property type="entry name" value="Nuo/plastoQ_OxRdtase_6_NuoJ"/>
</dbReference>
<keyword evidence="4" id="KW-1185">Reference proteome</keyword>
<dbReference type="NCBIfam" id="NF005165">
    <property type="entry name" value="PRK06638.1-5"/>
    <property type="match status" value="1"/>
</dbReference>
<comment type="similarity">
    <text evidence="1">Belongs to the complex I subunit 6 family.</text>
</comment>
<keyword evidence="1" id="KW-0812">Transmembrane</keyword>
<gene>
    <name evidence="3" type="ORF">ACIB24_13185</name>
</gene>
<evidence type="ECO:0000256" key="2">
    <source>
        <dbReference type="SAM" id="MobiDB-lite"/>
    </source>
</evidence>
<evidence type="ECO:0000313" key="4">
    <source>
        <dbReference type="Proteomes" id="UP001612915"/>
    </source>
</evidence>
<comment type="subcellular location">
    <subcellularLocation>
        <location evidence="1">Cell membrane</location>
        <topology evidence="1">Multi-pass membrane protein</topology>
    </subcellularLocation>
</comment>
<feature type="transmembrane region" description="Helical" evidence="1">
    <location>
        <begin position="14"/>
        <end position="33"/>
    </location>
</feature>
<keyword evidence="1" id="KW-0472">Membrane</keyword>
<dbReference type="Pfam" id="PF00499">
    <property type="entry name" value="Oxidored_q3"/>
    <property type="match status" value="1"/>
</dbReference>
<keyword evidence="1" id="KW-0520">NAD</keyword>
<comment type="caution">
    <text evidence="3">The sequence shown here is derived from an EMBL/GenBank/DDBJ whole genome shotgun (WGS) entry which is preliminary data.</text>
</comment>
<reference evidence="3 4" key="1">
    <citation type="submission" date="2024-10" db="EMBL/GenBank/DDBJ databases">
        <title>The Natural Products Discovery Center: Release of the First 8490 Sequenced Strains for Exploring Actinobacteria Biosynthetic Diversity.</title>
        <authorList>
            <person name="Kalkreuter E."/>
            <person name="Kautsar S.A."/>
            <person name="Yang D."/>
            <person name="Bader C.D."/>
            <person name="Teijaro C.N."/>
            <person name="Fluegel L."/>
            <person name="Davis C.M."/>
            <person name="Simpson J.R."/>
            <person name="Lauterbach L."/>
            <person name="Steele A.D."/>
            <person name="Gui C."/>
            <person name="Meng S."/>
            <person name="Li G."/>
            <person name="Viehrig K."/>
            <person name="Ye F."/>
            <person name="Su P."/>
            <person name="Kiefer A.F."/>
            <person name="Nichols A."/>
            <person name="Cepeda A.J."/>
            <person name="Yan W."/>
            <person name="Fan B."/>
            <person name="Jiang Y."/>
            <person name="Adhikari A."/>
            <person name="Zheng C.-J."/>
            <person name="Schuster L."/>
            <person name="Cowan T.M."/>
            <person name="Smanski M.J."/>
            <person name="Chevrette M.G."/>
            <person name="De Carvalho L.P.S."/>
            <person name="Shen B."/>
        </authorList>
    </citation>
    <scope>NUCLEOTIDE SEQUENCE [LARGE SCALE GENOMIC DNA]</scope>
    <source>
        <strain evidence="3 4">NPDC049639</strain>
    </source>
</reference>
<keyword evidence="1" id="KW-1003">Cell membrane</keyword>
<accession>A0ABW8ANS7</accession>
<comment type="function">
    <text evidence="1">NDH-1 shuttles electrons from NADH, via FMN and iron-sulfur (Fe-S) centers, to quinones in the respiratory chain. Couples the redox reaction to proton translocation (for every two electrons transferred, four hydrogen ions are translocated across the cytoplasmic membrane), and thus conserves the redox energy in a proton gradient.</text>
</comment>
<dbReference type="EMBL" id="JBITLV010000004">
    <property type="protein sequence ID" value="MFI7588019.1"/>
    <property type="molecule type" value="Genomic_DNA"/>
</dbReference>